<evidence type="ECO:0000313" key="10">
    <source>
        <dbReference type="Proteomes" id="UP000000689"/>
    </source>
</evidence>
<dbReference type="Gene3D" id="4.10.1060.10">
    <property type="entry name" value="Zinc finger, RanBP2-type"/>
    <property type="match status" value="2"/>
</dbReference>
<feature type="compositionally biased region" description="Polar residues" evidence="6">
    <location>
        <begin position="377"/>
        <end position="391"/>
    </location>
</feature>
<dbReference type="Gene3D" id="3.30.70.330">
    <property type="match status" value="1"/>
</dbReference>
<name>G0W3G0_NAUDC</name>
<evidence type="ECO:0000259" key="8">
    <source>
        <dbReference type="PROSITE" id="PS50199"/>
    </source>
</evidence>
<dbReference type="InterPro" id="IPR036443">
    <property type="entry name" value="Znf_RanBP2_sf"/>
</dbReference>
<keyword evidence="4" id="KW-0694">RNA-binding</keyword>
<proteinExistence type="predicted"/>
<organism evidence="9 10">
    <name type="scientific">Naumovozyma dairenensis (strain ATCC 10597 / BCRC 20456 / CBS 421 / NBRC 0211 / NRRL Y-12639)</name>
    <name type="common">Saccharomyces dairenensis</name>
    <dbReference type="NCBI Taxonomy" id="1071378"/>
    <lineage>
        <taxon>Eukaryota</taxon>
        <taxon>Fungi</taxon>
        <taxon>Dikarya</taxon>
        <taxon>Ascomycota</taxon>
        <taxon>Saccharomycotina</taxon>
        <taxon>Saccharomycetes</taxon>
        <taxon>Saccharomycetales</taxon>
        <taxon>Saccharomycetaceae</taxon>
        <taxon>Naumovozyma</taxon>
    </lineage>
</organism>
<dbReference type="Proteomes" id="UP000000689">
    <property type="component" value="Chromosome 1"/>
</dbReference>
<dbReference type="RefSeq" id="XP_003667591.1">
    <property type="nucleotide sequence ID" value="XM_003667543.1"/>
</dbReference>
<dbReference type="PANTHER" id="PTHR23111:SF40">
    <property type="entry name" value="RNA-BINDING PROTEIN INVOLVED IN HETEROCHROMATIN ASSEMBLY-RELATED"/>
    <property type="match status" value="1"/>
</dbReference>
<protein>
    <recommendedName>
        <fullName evidence="11">Asparagine-rich protein</fullName>
    </recommendedName>
</protein>
<evidence type="ECO:0000256" key="6">
    <source>
        <dbReference type="SAM" id="MobiDB-lite"/>
    </source>
</evidence>
<dbReference type="HOGENOM" id="CLU_022834_0_0_1"/>
<keyword evidence="1" id="KW-0479">Metal-binding</keyword>
<dbReference type="PANTHER" id="PTHR23111">
    <property type="entry name" value="ZINC FINGER PROTEIN"/>
    <property type="match status" value="1"/>
</dbReference>
<feature type="region of interest" description="Disordered" evidence="6">
    <location>
        <begin position="353"/>
        <end position="391"/>
    </location>
</feature>
<dbReference type="GO" id="GO:0008270">
    <property type="term" value="F:zinc ion binding"/>
    <property type="evidence" value="ECO:0007669"/>
    <property type="project" value="UniProtKB-KW"/>
</dbReference>
<dbReference type="PROSITE" id="PS01358">
    <property type="entry name" value="ZF_RANBP2_1"/>
    <property type="match status" value="2"/>
</dbReference>
<dbReference type="GO" id="GO:0010494">
    <property type="term" value="C:cytoplasmic stress granule"/>
    <property type="evidence" value="ECO:0007669"/>
    <property type="project" value="EnsemblFungi"/>
</dbReference>
<dbReference type="SMART" id="SM00547">
    <property type="entry name" value="ZnF_RBZ"/>
    <property type="match status" value="2"/>
</dbReference>
<evidence type="ECO:0000256" key="5">
    <source>
        <dbReference type="PROSITE-ProRule" id="PRU00322"/>
    </source>
</evidence>
<evidence type="ECO:0000259" key="7">
    <source>
        <dbReference type="PROSITE" id="PS50102"/>
    </source>
</evidence>
<keyword evidence="3" id="KW-0862">Zinc</keyword>
<dbReference type="STRING" id="1071378.G0W3G0"/>
<evidence type="ECO:0000313" key="9">
    <source>
        <dbReference type="EMBL" id="CCD22348.1"/>
    </source>
</evidence>
<dbReference type="FunFam" id="4.10.1060.10:FF:000024">
    <property type="entry name" value="RNA-binding protein"/>
    <property type="match status" value="1"/>
</dbReference>
<evidence type="ECO:0000256" key="3">
    <source>
        <dbReference type="ARBA" id="ARBA00022833"/>
    </source>
</evidence>
<keyword evidence="10" id="KW-1185">Reference proteome</keyword>
<dbReference type="eggNOG" id="KOG4198">
    <property type="taxonomic scope" value="Eukaryota"/>
</dbReference>
<keyword evidence="2 5" id="KW-0863">Zinc-finger</keyword>
<reference evidence="9 10" key="1">
    <citation type="journal article" date="2011" name="Proc. Natl. Acad. Sci. U.S.A.">
        <title>Evolutionary erosion of yeast sex chromosomes by mating-type switching accidents.</title>
        <authorList>
            <person name="Gordon J.L."/>
            <person name="Armisen D."/>
            <person name="Proux-Wera E."/>
            <person name="Oheigeartaigh S.S."/>
            <person name="Byrne K.P."/>
            <person name="Wolfe K.H."/>
        </authorList>
    </citation>
    <scope>NUCLEOTIDE SEQUENCE [LARGE SCALE GENOMIC DNA]</scope>
    <source>
        <strain evidence="10">ATCC 10597 / BCRC 20456 / CBS 421 / NBRC 0211 / NRRL Y-12639</strain>
    </source>
</reference>
<dbReference type="PROSITE" id="PS50199">
    <property type="entry name" value="ZF_RANBP2_2"/>
    <property type="match status" value="2"/>
</dbReference>
<evidence type="ECO:0008006" key="11">
    <source>
        <dbReference type="Google" id="ProtNLM"/>
    </source>
</evidence>
<dbReference type="AlphaFoldDB" id="G0W3G0"/>
<accession>G0W3G0</accession>
<dbReference type="GO" id="GO:0003729">
    <property type="term" value="F:mRNA binding"/>
    <property type="evidence" value="ECO:0007669"/>
    <property type="project" value="TreeGrafter"/>
</dbReference>
<evidence type="ECO:0000256" key="4">
    <source>
        <dbReference type="PROSITE-ProRule" id="PRU00176"/>
    </source>
</evidence>
<dbReference type="EMBL" id="HE580267">
    <property type="protein sequence ID" value="CCD22348.1"/>
    <property type="molecule type" value="Genomic_DNA"/>
</dbReference>
<dbReference type="SUPFAM" id="SSF54928">
    <property type="entry name" value="RNA-binding domain, RBD"/>
    <property type="match status" value="1"/>
</dbReference>
<feature type="domain" description="RanBP2-type" evidence="8">
    <location>
        <begin position="326"/>
        <end position="355"/>
    </location>
</feature>
<dbReference type="InterPro" id="IPR012677">
    <property type="entry name" value="Nucleotide-bd_a/b_plait_sf"/>
</dbReference>
<dbReference type="InterPro" id="IPR000504">
    <property type="entry name" value="RRM_dom"/>
</dbReference>
<dbReference type="Pfam" id="PF00641">
    <property type="entry name" value="Zn_ribbon_RanBP"/>
    <property type="match status" value="2"/>
</dbReference>
<dbReference type="KEGG" id="ndi:NDAI_0A01900"/>
<evidence type="ECO:0000256" key="1">
    <source>
        <dbReference type="ARBA" id="ARBA00022723"/>
    </source>
</evidence>
<dbReference type="OrthoDB" id="448399at2759"/>
<feature type="domain" description="RRM" evidence="7">
    <location>
        <begin position="203"/>
        <end position="293"/>
    </location>
</feature>
<dbReference type="PROSITE" id="PS50102">
    <property type="entry name" value="RRM"/>
    <property type="match status" value="1"/>
</dbReference>
<dbReference type="InterPro" id="IPR001876">
    <property type="entry name" value="Znf_RanBP2"/>
</dbReference>
<sequence length="565" mass="64201">MHYVVLEVESFHEEGTLKDQTRIINLSYQIVNIDDSTLLAQTNPVASIAISNDSENFQDALVQLDSDIKTTIGQNEFVICTLNSLTNLRVTLRRQALDIGVNLPQYLRYPKLFDLWVEFKKFCANHPELDLNEEMVTSKDVAILTDILGLQSNNTENYTIDISTDVLLSLYKKCSSSEDIKFVLTQPYDLQMDIKTFYEEEARVIFISNLPPDITQNELETWFANHNSKPICYWTSKTPDEYSRNFHNNTYVMNQHSIIGFIIFQTHEEAKQSLLLNGKSISSSTLHMKQLYPVEHIIEVAPSSTKVLDHTQDILIPFPQSKNKPRLGDWNCPSCGFSNFQRRTACFRCSFPAPNNSNTNNTNNGESNNNTQTTGEHTNTSPHSSLQQAVHHSPYQTYNKLNDSVTGSLNQQTYRYSNNNNSNIKIHNTANFNMPFTSYTGNGSSVPFRAGDWKCPSCTYHNFAKNIACLRCGDPKLSGIHQDNNTKNNITNNSNNFGFDNRSRNNKAFGMKNHTNIDKYLKTSSLPSPYMSSSNNEMYTKNEGIIDIGTTNLTNMDNNENVFNM</sequence>
<dbReference type="InterPro" id="IPR035979">
    <property type="entry name" value="RBD_domain_sf"/>
</dbReference>
<feature type="compositionally biased region" description="Low complexity" evidence="6">
    <location>
        <begin position="355"/>
        <end position="376"/>
    </location>
</feature>
<dbReference type="OMA" id="CTYHNFA"/>
<feature type="domain" description="RanBP2-type" evidence="8">
    <location>
        <begin position="449"/>
        <end position="478"/>
    </location>
</feature>
<dbReference type="SUPFAM" id="SSF90209">
    <property type="entry name" value="Ran binding protein zinc finger-like"/>
    <property type="match status" value="2"/>
</dbReference>
<gene>
    <name evidence="9" type="primary">NDAI0A01900</name>
    <name evidence="9" type="ordered locus">NDAI_0A01900</name>
</gene>
<dbReference type="SMART" id="SM00360">
    <property type="entry name" value="RRM"/>
    <property type="match status" value="1"/>
</dbReference>
<dbReference type="GeneID" id="11494538"/>
<evidence type="ECO:0000256" key="2">
    <source>
        <dbReference type="ARBA" id="ARBA00022771"/>
    </source>
</evidence>